<organism evidence="2 3">
    <name type="scientific">Sphingomonas guangdongensis</name>
    <dbReference type="NCBI Taxonomy" id="1141890"/>
    <lineage>
        <taxon>Bacteria</taxon>
        <taxon>Pseudomonadati</taxon>
        <taxon>Pseudomonadota</taxon>
        <taxon>Alphaproteobacteria</taxon>
        <taxon>Sphingomonadales</taxon>
        <taxon>Sphingomonadaceae</taxon>
        <taxon>Sphingomonas</taxon>
    </lineage>
</organism>
<evidence type="ECO:0000313" key="2">
    <source>
        <dbReference type="EMBL" id="SOB78617.1"/>
    </source>
</evidence>
<sequence>MRAIRRLLGTATLVAVLLAIAFALYAFAKSRPQDLPWTPLDLAEPPGMFTAGKLADLGDDFPACRALLDKAGIAYQALASVTAGQCGYDDAVRLPAEGARRIGFAPRGVGMACPVAAALAMWEWNVLQPAAERHFGSRVRTIEHFGSYSCRRMYGRSAGDWSEHARANALDVAGFVLANGTRVSVVRDWSGAGAKPAFLREVRDGACHLFATVLSPDYNAAHRDHFHLDQANRAAGWRACR</sequence>
<evidence type="ECO:0000313" key="3">
    <source>
        <dbReference type="Proteomes" id="UP000219494"/>
    </source>
</evidence>
<proteinExistence type="predicted"/>
<protein>
    <submittedName>
        <fullName evidence="2">Extensin-like protein C-terminus</fullName>
    </submittedName>
</protein>
<evidence type="ECO:0000259" key="1">
    <source>
        <dbReference type="Pfam" id="PF06904"/>
    </source>
</evidence>
<dbReference type="RefSeq" id="WP_097062115.1">
    <property type="nucleotide sequence ID" value="NZ_OBMI01000001.1"/>
</dbReference>
<dbReference type="Pfam" id="PF06904">
    <property type="entry name" value="Extensin-like_C"/>
    <property type="match status" value="1"/>
</dbReference>
<dbReference type="Proteomes" id="UP000219494">
    <property type="component" value="Unassembled WGS sequence"/>
</dbReference>
<reference evidence="2 3" key="1">
    <citation type="submission" date="2017-07" db="EMBL/GenBank/DDBJ databases">
        <authorList>
            <person name="Sun Z.S."/>
            <person name="Albrecht U."/>
            <person name="Echele G."/>
            <person name="Lee C.C."/>
        </authorList>
    </citation>
    <scope>NUCLEOTIDE SEQUENCE [LARGE SCALE GENOMIC DNA]</scope>
    <source>
        <strain evidence="2 3">CGMCC 1.12672</strain>
    </source>
</reference>
<keyword evidence="3" id="KW-1185">Reference proteome</keyword>
<accession>A0A285QEQ7</accession>
<dbReference type="OrthoDB" id="9809788at2"/>
<dbReference type="AlphaFoldDB" id="A0A285QEQ7"/>
<dbReference type="EMBL" id="OBMI01000001">
    <property type="protein sequence ID" value="SOB78617.1"/>
    <property type="molecule type" value="Genomic_DNA"/>
</dbReference>
<gene>
    <name evidence="2" type="ORF">SAMN06297144_0123</name>
</gene>
<dbReference type="InterPro" id="IPR009683">
    <property type="entry name" value="Extensin-like_C"/>
</dbReference>
<name>A0A285QEQ7_9SPHN</name>
<feature type="domain" description="Extensin-like C-terminal" evidence="1">
    <location>
        <begin position="63"/>
        <end position="241"/>
    </location>
</feature>